<dbReference type="AlphaFoldDB" id="A0A5Y1YF24"/>
<sequence>MDSSKILTAGILAATLHATSATAQCTVDVTSGLMLYNRDSMNHVRLPAAYDKDMYVEMNMWSPNVTVNGSYDNRARDLFEYAVARVAPPPVYDGDVQFQPAGYGEISYDVGPQMSTGKSVVYVTHLHHPDNYSSGYFNFRHPHMLLSGPSVRTRLVIPDPALCALLPDGKATSLRRSLGPGRATFPYANTSVLNFRVSMQVELMMTRHGTTWGMRVTPTYRDLGKGKVGYPLSAPIRVGFTSDRPASIRYTLTYASQTQGTEVVLIDGEPVPTTRTAKLEAATGAGQYDMREHMVSVTTQQAGRVSGNLTINAEIL</sequence>
<comment type="caution">
    <text evidence="2">The sequence shown here is derived from an EMBL/GenBank/DDBJ whole genome shotgun (WGS) entry which is preliminary data.</text>
</comment>
<evidence type="ECO:0000256" key="1">
    <source>
        <dbReference type="SAM" id="SignalP"/>
    </source>
</evidence>
<dbReference type="EMBL" id="AAIBIC010000055">
    <property type="protein sequence ID" value="ECC3917292.1"/>
    <property type="molecule type" value="Genomic_DNA"/>
</dbReference>
<evidence type="ECO:0000313" key="2">
    <source>
        <dbReference type="EMBL" id="ECC3917292.1"/>
    </source>
</evidence>
<gene>
    <name evidence="2" type="ORF">CTQ69_25735</name>
</gene>
<protein>
    <recommendedName>
        <fullName evidence="3">Fimbrial protein</fullName>
    </recommendedName>
</protein>
<feature type="chain" id="PRO_5024833556" description="Fimbrial protein" evidence="1">
    <location>
        <begin position="24"/>
        <end position="316"/>
    </location>
</feature>
<evidence type="ECO:0008006" key="3">
    <source>
        <dbReference type="Google" id="ProtNLM"/>
    </source>
</evidence>
<organism evidence="2">
    <name type="scientific">Salmonella diarizonae</name>
    <dbReference type="NCBI Taxonomy" id="59204"/>
    <lineage>
        <taxon>Bacteria</taxon>
        <taxon>Pseudomonadati</taxon>
        <taxon>Pseudomonadota</taxon>
        <taxon>Gammaproteobacteria</taxon>
        <taxon>Enterobacterales</taxon>
        <taxon>Enterobacteriaceae</taxon>
        <taxon>Salmonella</taxon>
    </lineage>
</organism>
<keyword evidence="1" id="KW-0732">Signal</keyword>
<accession>A0A5Y1YF24</accession>
<proteinExistence type="predicted"/>
<reference evidence="2" key="1">
    <citation type="submission" date="2018-08" db="EMBL/GenBank/DDBJ databases">
        <authorList>
            <person name="Ashton P.M."/>
            <person name="Dallman T."/>
            <person name="Nair S."/>
            <person name="De Pinna E."/>
            <person name="Peters T."/>
            <person name="Grant K."/>
        </authorList>
    </citation>
    <scope>NUCLEOTIDE SEQUENCE [LARGE SCALE GENOMIC DNA]</scope>
    <source>
        <strain evidence="2">294779</strain>
    </source>
</reference>
<name>A0A5Y1YF24_SALDZ</name>
<feature type="signal peptide" evidence="1">
    <location>
        <begin position="1"/>
        <end position="23"/>
    </location>
</feature>
<dbReference type="Proteomes" id="UP000839735">
    <property type="component" value="Unassembled WGS sequence"/>
</dbReference>